<reference evidence="1" key="1">
    <citation type="submission" date="2023-06" db="EMBL/GenBank/DDBJ databases">
        <authorList>
            <consortium name="Lawrence Berkeley National Laboratory"/>
            <person name="Ahrendt S."/>
            <person name="Sahu N."/>
            <person name="Indic B."/>
            <person name="Wong-Bajracharya J."/>
            <person name="Merenyi Z."/>
            <person name="Ke H.-M."/>
            <person name="Monk M."/>
            <person name="Kocsube S."/>
            <person name="Drula E."/>
            <person name="Lipzen A."/>
            <person name="Balint B."/>
            <person name="Henrissat B."/>
            <person name="Andreopoulos B."/>
            <person name="Martin F.M."/>
            <person name="Harder C.B."/>
            <person name="Rigling D."/>
            <person name="Ford K.L."/>
            <person name="Foster G.D."/>
            <person name="Pangilinan J."/>
            <person name="Papanicolaou A."/>
            <person name="Barry K."/>
            <person name="LaButti K."/>
            <person name="Viragh M."/>
            <person name="Koriabine M."/>
            <person name="Yan M."/>
            <person name="Riley R."/>
            <person name="Champramary S."/>
            <person name="Plett K.L."/>
            <person name="Tsai I.J."/>
            <person name="Slot J."/>
            <person name="Sipos G."/>
            <person name="Plett J."/>
            <person name="Nagy L.G."/>
            <person name="Grigoriev I.V."/>
        </authorList>
    </citation>
    <scope>NUCLEOTIDE SEQUENCE</scope>
    <source>
        <strain evidence="1">FPL87.14</strain>
    </source>
</reference>
<evidence type="ECO:0008006" key="3">
    <source>
        <dbReference type="Google" id="ProtNLM"/>
    </source>
</evidence>
<proteinExistence type="predicted"/>
<organism evidence="1 2">
    <name type="scientific">Armillaria borealis</name>
    <dbReference type="NCBI Taxonomy" id="47425"/>
    <lineage>
        <taxon>Eukaryota</taxon>
        <taxon>Fungi</taxon>
        <taxon>Dikarya</taxon>
        <taxon>Basidiomycota</taxon>
        <taxon>Agaricomycotina</taxon>
        <taxon>Agaricomycetes</taxon>
        <taxon>Agaricomycetidae</taxon>
        <taxon>Agaricales</taxon>
        <taxon>Marasmiineae</taxon>
        <taxon>Physalacriaceae</taxon>
        <taxon>Armillaria</taxon>
    </lineage>
</organism>
<evidence type="ECO:0000313" key="1">
    <source>
        <dbReference type="EMBL" id="KAK0439926.1"/>
    </source>
</evidence>
<accession>A0AA39JBY3</accession>
<comment type="caution">
    <text evidence="1">The sequence shown here is derived from an EMBL/GenBank/DDBJ whole genome shotgun (WGS) entry which is preliminary data.</text>
</comment>
<dbReference type="EMBL" id="JAUEPT010000036">
    <property type="protein sequence ID" value="KAK0439926.1"/>
    <property type="molecule type" value="Genomic_DNA"/>
</dbReference>
<gene>
    <name evidence="1" type="ORF">EV421DRAFT_1964290</name>
</gene>
<sequence length="331" mass="37881">MGSGSSDTGEQRRISPETLLHGETFWHKHVTWLKECGYELRPRFQPGWVPSWTVMKKEPYECEDSSSGMRSYAFMDVKDTSTGQIVAMKIIMQENNPNELAIATFLTSEEKSSDRHNHCVPILRILPVPNEEGHAIIVMPYLRPWDSSLFTTTMLLIIVRGIEILLYRFRSFDPQTRRTAGYHTCIRGGDKSVPEFLADNPDWTKRTPKHDPFAVDIYYLGNAFRAFLPRGVGVDYKLSEEALRRMKGFESMEPLITAMTELDPAKRVKIDEAVGKFAQVEKSLSVMTLRSRVVYNTDFTILRPFKAVGHWVWTLGLIVRGIPAIPKRVPQ</sequence>
<protein>
    <recommendedName>
        <fullName evidence="3">Protein kinase domain-containing protein</fullName>
    </recommendedName>
</protein>
<evidence type="ECO:0000313" key="2">
    <source>
        <dbReference type="Proteomes" id="UP001175226"/>
    </source>
</evidence>
<dbReference type="AlphaFoldDB" id="A0AA39JBY3"/>
<dbReference type="Proteomes" id="UP001175226">
    <property type="component" value="Unassembled WGS sequence"/>
</dbReference>
<name>A0AA39JBY3_9AGAR</name>
<keyword evidence="2" id="KW-1185">Reference proteome</keyword>